<dbReference type="PROSITE" id="PS50893">
    <property type="entry name" value="ABC_TRANSPORTER_2"/>
    <property type="match status" value="2"/>
</dbReference>
<keyword evidence="2" id="KW-0813">Transport</keyword>
<accession>A0A0J6Y4F3</accession>
<dbReference type="Pfam" id="PF01061">
    <property type="entry name" value="ABC2_membrane"/>
    <property type="match status" value="2"/>
</dbReference>
<sequence length="1319" mass="146247">MIAEEKGISRVEADEEAAIGIDSHVQAAKHQSRTHLSFRKVQPVDVHVKELVVRVDTVPPIWQSSPSLLWDRLRRKTKGDPLKTVLDGVTAAMPSGSLTAIIGGSGSGKTSLLNVMAGRMNTGRVKISGSATFNGHDNINSVRSAYVMQQDVLIPTLTVRETLQYSADLRLPPPTTHDERQNVVNNVILELGLKECADTRIGTTTHKGCSGGEKRRTSIGVQMLSNPSVLFCDEPTTGLDATSAFQVIKTLKALARDGRTVIVSIHAPRSEIWGLFDQVILLSRGSVLYSGPVDMALSHFEECGHSIPAFVNPAEFLIDLAAYDNRSEESEFFSRERIEKLQRAWRESPNNRLLDEKASSQNRGIASEKAYQSITPQKGASFGQQFRVLTARTMKMTVRDPMGMTASLFEAIGMAVMNGWVYLRLDRSLAGIRSRQGSLYTASSLNGYLILLYEVFRLTTDIQLFDRERNEGVVGVPAFLLSRRAARLFLEDLPVPCLFSVIFYFMVGYRLAAPEFFIFLALNILTQYLAVSFASVCISLSRNFPGASLVGNLSFTLQTMACGFFVQANQIPVYVRWIKWMTYTFYVFGALCANEFIGPSGPPEGQFYDCPFSDDPSDPYCKEYTGRFILETLGLPSNWIWRPMVALVGFITLFFGAAYLILQFRKVDMDIAQSRSSEGDLSAGKEKFVARLPDKSHHVSIRLDNYALEIQKRRIGKRGIESRRLRILRPISAEFRPGQLNVIMGPSGSGKTSLLCSIARRLHGSIGTRYHLSGQMLYNSSVPSENVIRAVSSFVTQDDDALMPSLTVRESLQFAAGLRLPSWMSKEEKNRRAEDILLKMGLKDCADNLIGSDLIKGISGGEKRRVTIAIQILTDPKVLLLDEPTSGLDAFTATSIIDALNGLAAEGRTLILTIHQARSDLFHYFSNILLLARGGHLVYAGKGSEMLPHFKQLGYPCPEATNPADFVLDLITIDLQEKGREDASRERVQRLISGWEQKPVELTRQTSVISTPAELGSLKRKMSPFHLMYPLVLRRSAINLRRQPHLLVARTMQVIGIAIILTLFFAPLKKNYESVQSRMGFIQQLAAMYFVGMLQCIAIYPYERDVFYREESDNCYSVEAFILQYTSLELPFEIASSLIFGVVAAFAVRLESSVKMLFILAFNCFCIVSCGESLGIMFCTLFSHVGFSVNITSVLLSISTVLGGVLSLNVPAVLQAFNHLSPIKYSVSNLAPYAMTGQVFTCTDAQRLPNGNCPIETGEQVLMLYNQDDKNPAINVMALGLVAIGYRLVAYLLLKAMRSHGISKSIWIGLSKSSKKPQA</sequence>
<dbReference type="Pfam" id="PF00005">
    <property type="entry name" value="ABC_tran"/>
    <property type="match status" value="2"/>
</dbReference>
<evidence type="ECO:0000256" key="6">
    <source>
        <dbReference type="ARBA" id="ARBA00022989"/>
    </source>
</evidence>
<evidence type="ECO:0000313" key="11">
    <source>
        <dbReference type="Proteomes" id="UP000054565"/>
    </source>
</evidence>
<dbReference type="EMBL" id="DS028093">
    <property type="protein sequence ID" value="KMP01924.1"/>
    <property type="molecule type" value="Genomic_DNA"/>
</dbReference>
<proteinExistence type="predicted"/>
<dbReference type="SMART" id="SM00382">
    <property type="entry name" value="AAA"/>
    <property type="match status" value="2"/>
</dbReference>
<comment type="subcellular location">
    <subcellularLocation>
        <location evidence="1">Membrane</location>
        <topology evidence="1">Multi-pass membrane protein</topology>
    </subcellularLocation>
</comment>
<feature type="transmembrane region" description="Helical" evidence="8">
    <location>
        <begin position="1156"/>
        <end position="1182"/>
    </location>
</feature>
<reference evidence="11" key="1">
    <citation type="journal article" date="2010" name="Genome Res.">
        <title>Population genomic sequencing of Coccidioides fungi reveals recent hybridization and transposon control.</title>
        <authorList>
            <person name="Neafsey D.E."/>
            <person name="Barker B.M."/>
            <person name="Sharpton T.J."/>
            <person name="Stajich J.E."/>
            <person name="Park D.J."/>
            <person name="Whiston E."/>
            <person name="Hung C.-Y."/>
            <person name="McMahan C."/>
            <person name="White J."/>
            <person name="Sykes S."/>
            <person name="Heiman D."/>
            <person name="Young S."/>
            <person name="Zeng Q."/>
            <person name="Abouelleil A."/>
            <person name="Aftuck L."/>
            <person name="Bessette D."/>
            <person name="Brown A."/>
            <person name="FitzGerald M."/>
            <person name="Lui A."/>
            <person name="Macdonald J.P."/>
            <person name="Priest M."/>
            <person name="Orbach M.J."/>
            <person name="Galgiani J.N."/>
            <person name="Kirkland T.N."/>
            <person name="Cole G.T."/>
            <person name="Birren B.W."/>
            <person name="Henn M.R."/>
            <person name="Taylor J.W."/>
            <person name="Rounsley S.D."/>
        </authorList>
    </citation>
    <scope>NUCLEOTIDE SEQUENCE [LARGE SCALE GENOMIC DNA]</scope>
    <source>
        <strain evidence="11">RMSCC 2394</strain>
    </source>
</reference>
<name>A0A0J6Y4F3_COCIT</name>
<dbReference type="InterPro" id="IPR027417">
    <property type="entry name" value="P-loop_NTPase"/>
</dbReference>
<dbReference type="Pfam" id="PF19055">
    <property type="entry name" value="ABC2_membrane_7"/>
    <property type="match status" value="1"/>
</dbReference>
<dbReference type="PANTHER" id="PTHR48041">
    <property type="entry name" value="ABC TRANSPORTER G FAMILY MEMBER 28"/>
    <property type="match status" value="1"/>
</dbReference>
<evidence type="ECO:0000256" key="8">
    <source>
        <dbReference type="SAM" id="Phobius"/>
    </source>
</evidence>
<dbReference type="OrthoDB" id="66620at2759"/>
<dbReference type="GO" id="GO:0005524">
    <property type="term" value="F:ATP binding"/>
    <property type="evidence" value="ECO:0007669"/>
    <property type="project" value="UniProtKB-KW"/>
</dbReference>
<feature type="transmembrane region" description="Helical" evidence="8">
    <location>
        <begin position="493"/>
        <end position="509"/>
    </location>
</feature>
<dbReference type="GO" id="GO:0140359">
    <property type="term" value="F:ABC-type transporter activity"/>
    <property type="evidence" value="ECO:0007669"/>
    <property type="project" value="InterPro"/>
</dbReference>
<dbReference type="GO" id="GO:0016020">
    <property type="term" value="C:membrane"/>
    <property type="evidence" value="ECO:0007669"/>
    <property type="project" value="UniProtKB-SubCell"/>
</dbReference>
<feature type="transmembrane region" description="Helical" evidence="8">
    <location>
        <begin position="640"/>
        <end position="662"/>
    </location>
</feature>
<evidence type="ECO:0000256" key="2">
    <source>
        <dbReference type="ARBA" id="ARBA00022448"/>
    </source>
</evidence>
<feature type="transmembrane region" description="Helical" evidence="8">
    <location>
        <begin position="547"/>
        <end position="568"/>
    </location>
</feature>
<keyword evidence="5 10" id="KW-0067">ATP-binding</keyword>
<keyword evidence="4" id="KW-0547">Nucleotide-binding</keyword>
<dbReference type="GO" id="GO:0016887">
    <property type="term" value="F:ATP hydrolysis activity"/>
    <property type="evidence" value="ECO:0007669"/>
    <property type="project" value="InterPro"/>
</dbReference>
<dbReference type="InterPro" id="IPR013525">
    <property type="entry name" value="ABC2_TM"/>
</dbReference>
<evidence type="ECO:0000256" key="5">
    <source>
        <dbReference type="ARBA" id="ARBA00022840"/>
    </source>
</evidence>
<dbReference type="InterPro" id="IPR043926">
    <property type="entry name" value="ABCG_dom"/>
</dbReference>
<feature type="transmembrane region" description="Helical" evidence="8">
    <location>
        <begin position="1273"/>
        <end position="1294"/>
    </location>
</feature>
<dbReference type="InterPro" id="IPR003439">
    <property type="entry name" value="ABC_transporter-like_ATP-bd"/>
</dbReference>
<dbReference type="Gene3D" id="3.40.50.300">
    <property type="entry name" value="P-loop containing nucleotide triphosphate hydrolases"/>
    <property type="match status" value="2"/>
</dbReference>
<feature type="domain" description="ABC transporter" evidence="9">
    <location>
        <begin position="710"/>
        <end position="959"/>
    </location>
</feature>
<dbReference type="PROSITE" id="PS00211">
    <property type="entry name" value="ABC_TRANSPORTER_1"/>
    <property type="match status" value="1"/>
</dbReference>
<feature type="domain" description="ABC transporter" evidence="9">
    <location>
        <begin position="71"/>
        <end position="309"/>
    </location>
</feature>
<feature type="transmembrane region" description="Helical" evidence="8">
    <location>
        <begin position="402"/>
        <end position="425"/>
    </location>
</feature>
<dbReference type="FunFam" id="3.40.50.300:FF:001882">
    <property type="entry name" value="ABC efflux transporter, putative"/>
    <property type="match status" value="1"/>
</dbReference>
<feature type="transmembrane region" description="Helical" evidence="8">
    <location>
        <begin position="516"/>
        <end position="541"/>
    </location>
</feature>
<feature type="transmembrane region" description="Helical" evidence="8">
    <location>
        <begin position="1194"/>
        <end position="1217"/>
    </location>
</feature>
<dbReference type="InterPro" id="IPR050352">
    <property type="entry name" value="ABCG_transporters"/>
</dbReference>
<dbReference type="SUPFAM" id="SSF52540">
    <property type="entry name" value="P-loop containing nucleoside triphosphate hydrolases"/>
    <property type="match status" value="2"/>
</dbReference>
<keyword evidence="6 8" id="KW-1133">Transmembrane helix</keyword>
<dbReference type="Proteomes" id="UP000054565">
    <property type="component" value="Unassembled WGS sequence"/>
</dbReference>
<evidence type="ECO:0000313" key="10">
    <source>
        <dbReference type="EMBL" id="KMP01924.1"/>
    </source>
</evidence>
<dbReference type="InterPro" id="IPR003593">
    <property type="entry name" value="AAA+_ATPase"/>
</dbReference>
<evidence type="ECO:0000256" key="7">
    <source>
        <dbReference type="ARBA" id="ARBA00023136"/>
    </source>
</evidence>
<dbReference type="PANTHER" id="PTHR48041:SF119">
    <property type="entry name" value="ROA1P"/>
    <property type="match status" value="1"/>
</dbReference>
<keyword evidence="7 8" id="KW-0472">Membrane</keyword>
<evidence type="ECO:0000256" key="1">
    <source>
        <dbReference type="ARBA" id="ARBA00004141"/>
    </source>
</evidence>
<evidence type="ECO:0000259" key="9">
    <source>
        <dbReference type="PROSITE" id="PS50893"/>
    </source>
</evidence>
<feature type="transmembrane region" description="Helical" evidence="8">
    <location>
        <begin position="1130"/>
        <end position="1150"/>
    </location>
</feature>
<dbReference type="InterPro" id="IPR017871">
    <property type="entry name" value="ABC_transporter-like_CS"/>
</dbReference>
<dbReference type="FunFam" id="3.40.50.300:FF:001433">
    <property type="entry name" value="ABC transporter, putative"/>
    <property type="match status" value="1"/>
</dbReference>
<keyword evidence="3 8" id="KW-0812">Transmembrane</keyword>
<dbReference type="STRING" id="404692.A0A0J6Y4F3"/>
<feature type="transmembrane region" description="Helical" evidence="8">
    <location>
        <begin position="1080"/>
        <end position="1102"/>
    </location>
</feature>
<organism evidence="10 11">
    <name type="scientific">Coccidioides immitis RMSCC 2394</name>
    <dbReference type="NCBI Taxonomy" id="404692"/>
    <lineage>
        <taxon>Eukaryota</taxon>
        <taxon>Fungi</taxon>
        <taxon>Dikarya</taxon>
        <taxon>Ascomycota</taxon>
        <taxon>Pezizomycotina</taxon>
        <taxon>Eurotiomycetes</taxon>
        <taxon>Eurotiomycetidae</taxon>
        <taxon>Onygenales</taxon>
        <taxon>Onygenaceae</taxon>
        <taxon>Coccidioides</taxon>
    </lineage>
</organism>
<feature type="transmembrane region" description="Helical" evidence="8">
    <location>
        <begin position="1047"/>
        <end position="1068"/>
    </location>
</feature>
<evidence type="ECO:0000256" key="3">
    <source>
        <dbReference type="ARBA" id="ARBA00022692"/>
    </source>
</evidence>
<protein>
    <submittedName>
        <fullName evidence="10">ATP-binding cassette sub-family protein G member 2</fullName>
    </submittedName>
</protein>
<evidence type="ECO:0000256" key="4">
    <source>
        <dbReference type="ARBA" id="ARBA00022741"/>
    </source>
</evidence>
<gene>
    <name evidence="10" type="ORF">CIRG_02063</name>
</gene>